<feature type="domain" description="PHD-type" evidence="8">
    <location>
        <begin position="436"/>
        <end position="481"/>
    </location>
</feature>
<dbReference type="PANTHER" id="PTHR46508">
    <property type="entry name" value="PHD FINGER FAMILY PROTEIN"/>
    <property type="match status" value="1"/>
</dbReference>
<dbReference type="PROSITE" id="PS01359">
    <property type="entry name" value="ZF_PHD_1"/>
    <property type="match status" value="1"/>
</dbReference>
<dbReference type="InterPro" id="IPR013083">
    <property type="entry name" value="Znf_RING/FYVE/PHD"/>
</dbReference>
<dbReference type="SUPFAM" id="SSF57903">
    <property type="entry name" value="FYVE/PHD zinc finger"/>
    <property type="match status" value="1"/>
</dbReference>
<dbReference type="Pfam" id="PF23209">
    <property type="entry name" value="IDM1_C"/>
    <property type="match status" value="2"/>
</dbReference>
<dbReference type="SMART" id="SM00249">
    <property type="entry name" value="PHD"/>
    <property type="match status" value="2"/>
</dbReference>
<keyword evidence="2" id="KW-0479">Metal-binding</keyword>
<feature type="compositionally biased region" description="Basic and acidic residues" evidence="7">
    <location>
        <begin position="1073"/>
        <end position="1082"/>
    </location>
</feature>
<dbReference type="InterPro" id="IPR032308">
    <property type="entry name" value="TDBD"/>
</dbReference>
<feature type="region of interest" description="Disordered" evidence="7">
    <location>
        <begin position="803"/>
        <end position="826"/>
    </location>
</feature>
<name>A0A438KM84_VITVI</name>
<gene>
    <name evidence="9" type="primary">IDM1_18</name>
    <name evidence="9" type="ORF">CK203_001254</name>
</gene>
<proteinExistence type="predicted"/>
<feature type="region of interest" description="Disordered" evidence="7">
    <location>
        <begin position="191"/>
        <end position="211"/>
    </location>
</feature>
<sequence>MPKKKNVGGSLRSYDPQEAEDIRQVSRPVDSMKRNILIRPSSYSETKLHEKPGSFVGAEKKHPNLRKSLPTKKSKASYSGSEDSDTSLKVGSKSVEAHSSGKRGKSEGERTPPSEKLPPTKGKEGKVKRGSGTEKQLLRERIRGMLVNAGWTIDYRPRRNRDYLDAVYINPTGTAYWSIIKAYDALQKQIDDEESKSKPSGDLSPFSPIADEVLSKLTRQTRKKIEKEMKRKQKDHAGTKNTDAYTKDDSEDADDIKHEEKLSSFIKQNGKSIKRTLRHDRGEKLSFASNSLVHGRKSRKIGRCTLLVRNSGKGLNLETDGFVPYTGKRTLLSWLIDSGTVQLSEKVQYMNRRRTKVMLEGWITRDGIHCRCCSKILTVSKFEIHAGSKLRQPFQNIVLDSGVSLLQCQVDAWNRQEESERSGFHPIDVDGDDPNDDTCGICGDGGDLICCDGCPSTFHQSCLNIQMLPSGDWHCPNCTCKFCGMADGSNAEDDTTVSELVTCSLYHTSCIQGVDAVLSDTNNPSTSFCGQGCRELFEHLQKFIGVKQELEAGFSWSLIHRTDPGSDTSVRGFPQRVESNSKLAIALTVMDECFLPIVDRRSEINLIHNVLYNRGSNFNRLNYSGFYTAILERGDEIICAASIRYHASYLQLIYLAMELKISCKWLSGITIFWSFVGPLILFILLKFPLELSFFALPLYALCLCRIHGTQLAEMPFIGTRHIYRRQGMCRRLFCAIESALCSLKVEMLIIPAISELMHTWTVGFGFNPLEESHKQELRSLNMLVFPGTDMLQKLLLEQETADGNMTASPGTKSVESKGNNSVPLTNPSIMSGASDALHEPEIQGSGEETRCSNSESGDKLNEATEAKCPSPSYASCNVLEIEKHVFDSPGEGDMHSPSEDKVGDARDPNVQVPASHNGKAMVDSPVESNSRPSDECEDGNGLEVNAEAPGEGTICSNSQPSYKLPVSTTGMDFLPASEVSHGILEVEKLVSDSLVEGNVLSCAEGEAGDAHEVNTQVSGNGITGSNSCFKDKVAEPPSDVKPLSPSDESFNIEFKKPVLASPVEVNIQSSTKGEVDDAHEVGDSVASVEPVSSEISAQKITEEVDKNQKPLPVSTFDGTDESTIQSNSNFNNQSAFEMEGKSHVALEVASNANDYEENRLKRALVQMCSLTEMALRHFQDLEINITPCNFFQVYISGSAEFARAVPKFNEDKILHLELEILQLVLFHFLSCGDVALDQGIHFEADVQPKPLNKEVRDETTKPILSLLLRLRHQHLQIQIPQEKAKHSFRQELVVGWMQGKAMEMEMYNGIIPYLCGMFNQSRRRWGFQRLRMGDLPEPGPIHRKFRIAGMVVILLRKWRKESEAGHMAEV</sequence>
<keyword evidence="3 6" id="KW-0863">Zinc-finger</keyword>
<dbReference type="PANTHER" id="PTHR46508:SF3">
    <property type="entry name" value="ACYL-COA N-ACYLTRANSFERASE WITH RING_FYVE_PHD-TYPE ZINC FINGER PROTEIN"/>
    <property type="match status" value="1"/>
</dbReference>
<evidence type="ECO:0000313" key="9">
    <source>
        <dbReference type="EMBL" id="RVX22297.1"/>
    </source>
</evidence>
<feature type="compositionally biased region" description="Basic and acidic residues" evidence="7">
    <location>
        <begin position="46"/>
        <end position="62"/>
    </location>
</feature>
<dbReference type="PROSITE" id="PS50016">
    <property type="entry name" value="ZF_PHD_2"/>
    <property type="match status" value="1"/>
</dbReference>
<evidence type="ECO:0000256" key="7">
    <source>
        <dbReference type="SAM" id="MobiDB-lite"/>
    </source>
</evidence>
<evidence type="ECO:0000256" key="1">
    <source>
        <dbReference type="ARBA" id="ARBA00004123"/>
    </source>
</evidence>
<dbReference type="InterPro" id="IPR054292">
    <property type="entry name" value="DUF7028"/>
</dbReference>
<dbReference type="Pfam" id="PF16135">
    <property type="entry name" value="TDBD"/>
    <property type="match status" value="1"/>
</dbReference>
<protein>
    <submittedName>
        <fullName evidence="9">Increased DNA methylation 1</fullName>
    </submittedName>
</protein>
<evidence type="ECO:0000259" key="8">
    <source>
        <dbReference type="PROSITE" id="PS50016"/>
    </source>
</evidence>
<accession>A0A438KM84</accession>
<dbReference type="FunFam" id="3.30.40.10:FF:000465">
    <property type="entry name" value="Increased DNA methylation 1"/>
    <property type="match status" value="1"/>
</dbReference>
<evidence type="ECO:0000256" key="6">
    <source>
        <dbReference type="PROSITE-ProRule" id="PRU00146"/>
    </source>
</evidence>
<evidence type="ECO:0000256" key="4">
    <source>
        <dbReference type="ARBA" id="ARBA00022833"/>
    </source>
</evidence>
<feature type="region of interest" description="Disordered" evidence="7">
    <location>
        <begin position="1071"/>
        <end position="1092"/>
    </location>
</feature>
<evidence type="ECO:0000256" key="2">
    <source>
        <dbReference type="ARBA" id="ARBA00022723"/>
    </source>
</evidence>
<dbReference type="Pfam" id="PF00628">
    <property type="entry name" value="PHD"/>
    <property type="match status" value="1"/>
</dbReference>
<dbReference type="GO" id="GO:0008270">
    <property type="term" value="F:zinc ion binding"/>
    <property type="evidence" value="ECO:0007669"/>
    <property type="project" value="UniProtKB-KW"/>
</dbReference>
<feature type="region of interest" description="Disordered" evidence="7">
    <location>
        <begin position="1"/>
        <end position="135"/>
    </location>
</feature>
<reference evidence="9 10" key="1">
    <citation type="journal article" date="2018" name="PLoS Genet.">
        <title>Population sequencing reveals clonal diversity and ancestral inbreeding in the grapevine cultivar Chardonnay.</title>
        <authorList>
            <person name="Roach M.J."/>
            <person name="Johnson D.L."/>
            <person name="Bohlmann J."/>
            <person name="van Vuuren H.J."/>
            <person name="Jones S.J."/>
            <person name="Pretorius I.S."/>
            <person name="Schmidt S.A."/>
            <person name="Borneman A.R."/>
        </authorList>
    </citation>
    <scope>NUCLEOTIDE SEQUENCE [LARGE SCALE GENOMIC DNA]</scope>
    <source>
        <strain evidence="10">cv. Chardonnay</strain>
        <tissue evidence="9">Leaf</tissue>
    </source>
</reference>
<dbReference type="Gene3D" id="3.30.40.10">
    <property type="entry name" value="Zinc/RING finger domain, C3HC4 (zinc finger)"/>
    <property type="match status" value="1"/>
</dbReference>
<dbReference type="GO" id="GO:0005634">
    <property type="term" value="C:nucleus"/>
    <property type="evidence" value="ECO:0007669"/>
    <property type="project" value="UniProtKB-SubCell"/>
</dbReference>
<dbReference type="InterPro" id="IPR056511">
    <property type="entry name" value="IDM1_C"/>
</dbReference>
<comment type="subcellular location">
    <subcellularLocation>
        <location evidence="1">Nucleus</location>
    </subcellularLocation>
</comment>
<dbReference type="InterPro" id="IPR011011">
    <property type="entry name" value="Znf_FYVE_PHD"/>
</dbReference>
<feature type="compositionally biased region" description="Basic and acidic residues" evidence="7">
    <location>
        <begin position="104"/>
        <end position="113"/>
    </location>
</feature>
<feature type="compositionally biased region" description="Basic residues" evidence="7">
    <location>
        <begin position="63"/>
        <end position="75"/>
    </location>
</feature>
<feature type="region of interest" description="Disordered" evidence="7">
    <location>
        <begin position="887"/>
        <end position="941"/>
    </location>
</feature>
<evidence type="ECO:0000313" key="10">
    <source>
        <dbReference type="Proteomes" id="UP000288805"/>
    </source>
</evidence>
<feature type="compositionally biased region" description="Basic and acidic residues" evidence="7">
    <location>
        <begin position="887"/>
        <end position="907"/>
    </location>
</feature>
<organism evidence="9 10">
    <name type="scientific">Vitis vinifera</name>
    <name type="common">Grape</name>
    <dbReference type="NCBI Taxonomy" id="29760"/>
    <lineage>
        <taxon>Eukaryota</taxon>
        <taxon>Viridiplantae</taxon>
        <taxon>Streptophyta</taxon>
        <taxon>Embryophyta</taxon>
        <taxon>Tracheophyta</taxon>
        <taxon>Spermatophyta</taxon>
        <taxon>Magnoliopsida</taxon>
        <taxon>eudicotyledons</taxon>
        <taxon>Gunneridae</taxon>
        <taxon>Pentapetalae</taxon>
        <taxon>rosids</taxon>
        <taxon>Vitales</taxon>
        <taxon>Vitaceae</taxon>
        <taxon>Viteae</taxon>
        <taxon>Vitis</taxon>
    </lineage>
</organism>
<feature type="region of interest" description="Disordered" evidence="7">
    <location>
        <begin position="224"/>
        <end position="253"/>
    </location>
</feature>
<dbReference type="Proteomes" id="UP000288805">
    <property type="component" value="Unassembled WGS sequence"/>
</dbReference>
<comment type="caution">
    <text evidence="9">The sequence shown here is derived from an EMBL/GenBank/DDBJ whole genome shotgun (WGS) entry which is preliminary data.</text>
</comment>
<dbReference type="InterPro" id="IPR001965">
    <property type="entry name" value="Znf_PHD"/>
</dbReference>
<dbReference type="InterPro" id="IPR019786">
    <property type="entry name" value="Zinc_finger_PHD-type_CS"/>
</dbReference>
<dbReference type="EMBL" id="QGNW01000004">
    <property type="protein sequence ID" value="RVX22297.1"/>
    <property type="molecule type" value="Genomic_DNA"/>
</dbReference>
<evidence type="ECO:0000256" key="5">
    <source>
        <dbReference type="ARBA" id="ARBA00023242"/>
    </source>
</evidence>
<evidence type="ECO:0000256" key="3">
    <source>
        <dbReference type="ARBA" id="ARBA00022771"/>
    </source>
</evidence>
<feature type="region of interest" description="Disordered" evidence="7">
    <location>
        <begin position="840"/>
        <end position="869"/>
    </location>
</feature>
<dbReference type="CDD" id="cd15532">
    <property type="entry name" value="PHD2_CHD_II"/>
    <property type="match status" value="1"/>
</dbReference>
<feature type="compositionally biased region" description="Basic and acidic residues" evidence="7">
    <location>
        <begin position="856"/>
        <end position="865"/>
    </location>
</feature>
<keyword evidence="4" id="KW-0862">Zinc</keyword>
<keyword evidence="5" id="KW-0539">Nucleus</keyword>
<dbReference type="InterPro" id="IPR019787">
    <property type="entry name" value="Znf_PHD-finger"/>
</dbReference>
<dbReference type="Pfam" id="PF22970">
    <property type="entry name" value="DUF7028"/>
    <property type="match status" value="1"/>
</dbReference>